<dbReference type="PANTHER" id="PTHR12213">
    <property type="entry name" value="CORRINOID ADENOSYLTRANSFERASE"/>
    <property type="match status" value="1"/>
</dbReference>
<evidence type="ECO:0000256" key="5">
    <source>
        <dbReference type="ARBA" id="ARBA00022573"/>
    </source>
</evidence>
<evidence type="ECO:0000256" key="4">
    <source>
        <dbReference type="ARBA" id="ARBA00020963"/>
    </source>
</evidence>
<evidence type="ECO:0000313" key="19">
    <source>
        <dbReference type="Proteomes" id="UP000050501"/>
    </source>
</evidence>
<evidence type="ECO:0000256" key="3">
    <source>
        <dbReference type="ARBA" id="ARBA00012454"/>
    </source>
</evidence>
<dbReference type="EMBL" id="LGCM01000042">
    <property type="protein sequence ID" value="KPL80395.1"/>
    <property type="molecule type" value="Genomic_DNA"/>
</dbReference>
<dbReference type="PATRIC" id="fig|229921.5.peg.583"/>
<dbReference type="Gene3D" id="1.20.1200.10">
    <property type="entry name" value="Cobalamin adenosyltransferase-like"/>
    <property type="match status" value="1"/>
</dbReference>
<accession>A0A0P6XJX0</accession>
<dbReference type="GO" id="GO:0009236">
    <property type="term" value="P:cobalamin biosynthetic process"/>
    <property type="evidence" value="ECO:0007669"/>
    <property type="project" value="UniProtKB-UniRule"/>
</dbReference>
<evidence type="ECO:0000256" key="15">
    <source>
        <dbReference type="SAM" id="MobiDB-lite"/>
    </source>
</evidence>
<dbReference type="Pfam" id="PF01923">
    <property type="entry name" value="Cob_adeno_trans"/>
    <property type="match status" value="1"/>
</dbReference>
<dbReference type="PANTHER" id="PTHR12213:SF0">
    <property type="entry name" value="CORRINOID ADENOSYLTRANSFERASE MMAB"/>
    <property type="match status" value="1"/>
</dbReference>
<sequence length="182" mass="19641">MTRFYTRKGDDGTTGVLGPGRVSKTDARMEALGSVDEASAALGMVRSFALGQDTAALVMQAQRDLYGLMGEVAATPENAETFRAITPQRVAWLEAQIDALSAQVSLPREFIVPGDTRPGAFLALARTVVRRAERRVAVLVEAGELQNPELLRYLNRLSSLCFVLELYESQAAGRAGPTLAKD</sequence>
<dbReference type="OrthoDB" id="9778896at2"/>
<feature type="domain" description="Cobalamin adenosyltransferase-like" evidence="16">
    <location>
        <begin position="5"/>
        <end position="167"/>
    </location>
</feature>
<name>A0A0P6XJX0_9CHLR</name>
<evidence type="ECO:0000256" key="2">
    <source>
        <dbReference type="ARBA" id="ARBA00007487"/>
    </source>
</evidence>
<evidence type="ECO:0000256" key="8">
    <source>
        <dbReference type="ARBA" id="ARBA00022840"/>
    </source>
</evidence>
<evidence type="ECO:0000313" key="17">
    <source>
        <dbReference type="EMBL" id="KPL80395.1"/>
    </source>
</evidence>
<keyword evidence="19" id="KW-1185">Reference proteome</keyword>
<keyword evidence="7 14" id="KW-0547">Nucleotide-binding</keyword>
<evidence type="ECO:0000256" key="13">
    <source>
        <dbReference type="ARBA" id="ARBA00048692"/>
    </source>
</evidence>
<evidence type="ECO:0000256" key="6">
    <source>
        <dbReference type="ARBA" id="ARBA00022679"/>
    </source>
</evidence>
<organism evidence="18 19">
    <name type="scientific">Levilinea saccharolytica</name>
    <dbReference type="NCBI Taxonomy" id="229921"/>
    <lineage>
        <taxon>Bacteria</taxon>
        <taxon>Bacillati</taxon>
        <taxon>Chloroflexota</taxon>
        <taxon>Anaerolineae</taxon>
        <taxon>Anaerolineales</taxon>
        <taxon>Anaerolineaceae</taxon>
        <taxon>Levilinea</taxon>
    </lineage>
</organism>
<dbReference type="EC" id="2.5.1.17" evidence="3 14"/>
<evidence type="ECO:0000256" key="1">
    <source>
        <dbReference type="ARBA" id="ARBA00005121"/>
    </source>
</evidence>
<dbReference type="InterPro" id="IPR029499">
    <property type="entry name" value="PduO-typ"/>
</dbReference>
<comment type="similarity">
    <text evidence="2 14">Belongs to the Cob(I)alamin adenosyltransferase family.</text>
</comment>
<keyword evidence="6 14" id="KW-0808">Transferase</keyword>
<evidence type="ECO:0000256" key="10">
    <source>
        <dbReference type="ARBA" id="ARBA00033334"/>
    </source>
</evidence>
<comment type="catalytic activity">
    <reaction evidence="13 14">
        <text>2 cob(II)alamin + reduced [electron-transfer flavoprotein] + 2 ATP = 2 adenosylcob(III)alamin + 2 triphosphate + oxidized [electron-transfer flavoprotein] + 3 H(+)</text>
        <dbReference type="Rhea" id="RHEA:28671"/>
        <dbReference type="Rhea" id="RHEA-COMP:10685"/>
        <dbReference type="Rhea" id="RHEA-COMP:10686"/>
        <dbReference type="ChEBI" id="CHEBI:15378"/>
        <dbReference type="ChEBI" id="CHEBI:16304"/>
        <dbReference type="ChEBI" id="CHEBI:18036"/>
        <dbReference type="ChEBI" id="CHEBI:18408"/>
        <dbReference type="ChEBI" id="CHEBI:30616"/>
        <dbReference type="ChEBI" id="CHEBI:57692"/>
        <dbReference type="ChEBI" id="CHEBI:58307"/>
        <dbReference type="EC" id="2.5.1.17"/>
    </reaction>
</comment>
<evidence type="ECO:0000256" key="12">
    <source>
        <dbReference type="ARBA" id="ARBA00048555"/>
    </source>
</evidence>
<dbReference type="NCBIfam" id="TIGR00636">
    <property type="entry name" value="PduO_Nterm"/>
    <property type="match status" value="1"/>
</dbReference>
<comment type="catalytic activity">
    <reaction evidence="12 14">
        <text>2 cob(II)yrinate a,c diamide + reduced [electron-transfer flavoprotein] + 2 ATP = 2 adenosylcob(III)yrinate a,c-diamide + 2 triphosphate + oxidized [electron-transfer flavoprotein] + 3 H(+)</text>
        <dbReference type="Rhea" id="RHEA:11528"/>
        <dbReference type="Rhea" id="RHEA-COMP:10685"/>
        <dbReference type="Rhea" id="RHEA-COMP:10686"/>
        <dbReference type="ChEBI" id="CHEBI:15378"/>
        <dbReference type="ChEBI" id="CHEBI:18036"/>
        <dbReference type="ChEBI" id="CHEBI:30616"/>
        <dbReference type="ChEBI" id="CHEBI:57692"/>
        <dbReference type="ChEBI" id="CHEBI:58307"/>
        <dbReference type="ChEBI" id="CHEBI:58503"/>
        <dbReference type="ChEBI" id="CHEBI:58537"/>
        <dbReference type="EC" id="2.5.1.17"/>
    </reaction>
</comment>
<dbReference type="Proteomes" id="UP000050501">
    <property type="component" value="Unassembled WGS sequence"/>
</dbReference>
<dbReference type="UniPathway" id="UPA00148">
    <property type="reaction ID" value="UER00233"/>
</dbReference>
<dbReference type="AlphaFoldDB" id="A0A0P6XJX0"/>
<evidence type="ECO:0000313" key="18">
    <source>
        <dbReference type="EMBL" id="KPL80455.1"/>
    </source>
</evidence>
<comment type="caution">
    <text evidence="18">The sequence shown here is derived from an EMBL/GenBank/DDBJ whole genome shotgun (WGS) entry which is preliminary data.</text>
</comment>
<feature type="region of interest" description="Disordered" evidence="15">
    <location>
        <begin position="1"/>
        <end position="21"/>
    </location>
</feature>
<keyword evidence="5 14" id="KW-0169">Cobalamin biosynthesis</keyword>
<dbReference type="InterPro" id="IPR036451">
    <property type="entry name" value="CblAdoTrfase-like_sf"/>
</dbReference>
<evidence type="ECO:0000256" key="11">
    <source>
        <dbReference type="ARBA" id="ARBA00033354"/>
    </source>
</evidence>
<dbReference type="RefSeq" id="WP_062417621.1">
    <property type="nucleotide sequence ID" value="NZ_DF967974.1"/>
</dbReference>
<proteinExistence type="inferred from homology"/>
<protein>
    <recommendedName>
        <fullName evidence="4 14">Corrinoid adenosyltransferase</fullName>
        <ecNumber evidence="3 14">2.5.1.17</ecNumber>
    </recommendedName>
    <alternativeName>
        <fullName evidence="9 14">Cob(II)alamin adenosyltransferase</fullName>
    </alternativeName>
    <alternativeName>
        <fullName evidence="11 14">Cob(II)yrinic acid a,c-diamide adenosyltransferase</fullName>
    </alternativeName>
    <alternativeName>
        <fullName evidence="10 14">Cobinamide/cobalamin adenosyltransferase</fullName>
    </alternativeName>
</protein>
<evidence type="ECO:0000259" key="16">
    <source>
        <dbReference type="Pfam" id="PF01923"/>
    </source>
</evidence>
<gene>
    <name evidence="17" type="ORF">ADN01_11970</name>
    <name evidence="18" type="ORF">ADN01_12415</name>
</gene>
<comment type="pathway">
    <text evidence="1 14">Cofactor biosynthesis; adenosylcobalamin biosynthesis; adenosylcobalamin from cob(II)yrinate a,c-diamide: step 2/7.</text>
</comment>
<dbReference type="InterPro" id="IPR016030">
    <property type="entry name" value="CblAdoTrfase-like"/>
</dbReference>
<evidence type="ECO:0000256" key="7">
    <source>
        <dbReference type="ARBA" id="ARBA00022741"/>
    </source>
</evidence>
<dbReference type="SUPFAM" id="SSF89028">
    <property type="entry name" value="Cobalamin adenosyltransferase-like"/>
    <property type="match status" value="1"/>
</dbReference>
<dbReference type="GO" id="GO:0008817">
    <property type="term" value="F:corrinoid adenosyltransferase activity"/>
    <property type="evidence" value="ECO:0007669"/>
    <property type="project" value="UniProtKB-UniRule"/>
</dbReference>
<keyword evidence="8 14" id="KW-0067">ATP-binding</keyword>
<evidence type="ECO:0000256" key="14">
    <source>
        <dbReference type="RuleBase" id="RU366026"/>
    </source>
</evidence>
<dbReference type="GO" id="GO:0005524">
    <property type="term" value="F:ATP binding"/>
    <property type="evidence" value="ECO:0007669"/>
    <property type="project" value="UniProtKB-UniRule"/>
</dbReference>
<reference evidence="18 19" key="1">
    <citation type="submission" date="2015-07" db="EMBL/GenBank/DDBJ databases">
        <title>Genome sequence of Levilinea saccharolytica DSM 16555.</title>
        <authorList>
            <person name="Hemp J."/>
            <person name="Ward L.M."/>
            <person name="Pace L.A."/>
            <person name="Fischer W.W."/>
        </authorList>
    </citation>
    <scope>NUCLEOTIDE SEQUENCE [LARGE SCALE GENOMIC DNA]</scope>
    <source>
        <strain evidence="18 19">KIBI-1</strain>
    </source>
</reference>
<evidence type="ECO:0000256" key="9">
    <source>
        <dbReference type="ARBA" id="ARBA00031529"/>
    </source>
</evidence>
<dbReference type="EMBL" id="LGCM01000042">
    <property type="protein sequence ID" value="KPL80455.1"/>
    <property type="molecule type" value="Genomic_DNA"/>
</dbReference>
<dbReference type="STRING" id="229921.ADN01_11970"/>